<gene>
    <name evidence="10" type="ORF">DRJ31_06615</name>
</gene>
<dbReference type="Gene3D" id="1.10.569.10">
    <property type="entry name" value="Aldehyde Ferredoxin Oxidoreductase Protein, subunit A, domain 2"/>
    <property type="match status" value="1"/>
</dbReference>
<keyword evidence="3" id="KW-0004">4Fe-4S</keyword>
<dbReference type="InterPro" id="IPR013983">
    <property type="entry name" value="Ald_Fedxn_OxRdtase_N"/>
</dbReference>
<dbReference type="SUPFAM" id="SSF56228">
    <property type="entry name" value="Aldehyde ferredoxin oxidoreductase, N-terminal domain"/>
    <property type="match status" value="1"/>
</dbReference>
<evidence type="ECO:0000256" key="6">
    <source>
        <dbReference type="ARBA" id="ARBA00023004"/>
    </source>
</evidence>
<dbReference type="InterPro" id="IPR013985">
    <property type="entry name" value="Ald_Fedxn_OxRdtase_dom3"/>
</dbReference>
<evidence type="ECO:0000313" key="11">
    <source>
        <dbReference type="Proteomes" id="UP000278475"/>
    </source>
</evidence>
<dbReference type="SMART" id="SM00790">
    <property type="entry name" value="AFOR_N"/>
    <property type="match status" value="1"/>
</dbReference>
<evidence type="ECO:0000256" key="7">
    <source>
        <dbReference type="ARBA" id="ARBA00023014"/>
    </source>
</evidence>
<evidence type="ECO:0000313" key="10">
    <source>
        <dbReference type="EMBL" id="RLE48728.1"/>
    </source>
</evidence>
<dbReference type="Pfam" id="PF01314">
    <property type="entry name" value="AFOR_C"/>
    <property type="match status" value="1"/>
</dbReference>
<comment type="similarity">
    <text evidence="2">Belongs to the AOR/FOR family.</text>
</comment>
<proteinExistence type="inferred from homology"/>
<dbReference type="InterPro" id="IPR013984">
    <property type="entry name" value="Ald_Fedxn_OxRdtase_dom2"/>
</dbReference>
<dbReference type="Pfam" id="PF02730">
    <property type="entry name" value="AFOR_N"/>
    <property type="match status" value="1"/>
</dbReference>
<name>A0A497EQ83_9CREN</name>
<organism evidence="10 11">
    <name type="scientific">Thermoproteota archaeon</name>
    <dbReference type="NCBI Taxonomy" id="2056631"/>
    <lineage>
        <taxon>Archaea</taxon>
        <taxon>Thermoproteota</taxon>
    </lineage>
</organism>
<comment type="cofactor">
    <cofactor evidence="8">
        <name>tungstopterin</name>
        <dbReference type="ChEBI" id="CHEBI:30402"/>
    </cofactor>
</comment>
<accession>A0A497EQ83</accession>
<dbReference type="InterPro" id="IPR051919">
    <property type="entry name" value="W-dependent_AOR"/>
</dbReference>
<evidence type="ECO:0000259" key="9">
    <source>
        <dbReference type="SMART" id="SM00790"/>
    </source>
</evidence>
<sequence>MSAWSSKNSIAEGFVVLYGYMDKVARIDLSKGRVTAEPLRKELIKPFIGGRGFGAKALWDELPKKAEPLSPENIVILAAGPLTGVYAPAACKLSLVSKSPITYGYADSSVGGNFAAAFKRAGYDMVIIKGVSSKPTYIYIDNDIIELRDAEHLWGKPVSQVEEELRKELGREFQILSIGPAGENLVKFASLVTELGRASGRTGMGALMGFKKVKAIAIYGDKDIPIYDIEELVRISDEAYSYIRNHDDFEWWIKQGTVRTIDWCQKLGFLPTRNMREAYFEKAADIDGASMAAKKVAFKSCFACNMPCCNPCMSSDGVLSELDHENVAMLGSNCGIGSMDEIIKLNKLCDDLGLDTISTGNVVAFAMECYERGLLNNYPDVKLSFGDFNAAAELIKDIAYRRGLGALLADGVAEASKKIGGEAEAFAMHVKRLEISAYESRTALGQALAYGTCDVGAHHNRCWMILEEVTELGRFNVSLEKAKHVVFLQNARALFDLLGACRFTWVELKLPLSYYAKIFKAVTSIDYKLEDLLLASERVWSLTRAFWAREIEGFGRSYDYVPKRWLEEPLPSGELAGKHITREDYDKLLDMWYQLRGWDVKTGLPTRERLEELGLREVAEELYGRAEVTTKAKL</sequence>
<dbReference type="InterPro" id="IPR036021">
    <property type="entry name" value="Tungsten_al_ferr_oxy-like_C"/>
</dbReference>
<dbReference type="GO" id="GO:0046872">
    <property type="term" value="F:metal ion binding"/>
    <property type="evidence" value="ECO:0007669"/>
    <property type="project" value="UniProtKB-KW"/>
</dbReference>
<feature type="domain" description="Aldehyde ferredoxin oxidoreductase N-terminal" evidence="9">
    <location>
        <begin position="20"/>
        <end position="222"/>
    </location>
</feature>
<evidence type="ECO:0000256" key="4">
    <source>
        <dbReference type="ARBA" id="ARBA00022723"/>
    </source>
</evidence>
<comment type="caution">
    <text evidence="10">The sequence shown here is derived from an EMBL/GenBank/DDBJ whole genome shotgun (WGS) entry which is preliminary data.</text>
</comment>
<keyword evidence="4" id="KW-0479">Metal-binding</keyword>
<dbReference type="Gene3D" id="1.10.599.10">
    <property type="entry name" value="Aldehyde Ferredoxin Oxidoreductase Protein, subunit A, domain 3"/>
    <property type="match status" value="1"/>
</dbReference>
<evidence type="ECO:0000256" key="5">
    <source>
        <dbReference type="ARBA" id="ARBA00023002"/>
    </source>
</evidence>
<evidence type="ECO:0000256" key="2">
    <source>
        <dbReference type="ARBA" id="ARBA00011032"/>
    </source>
</evidence>
<dbReference type="AlphaFoldDB" id="A0A497EQ83"/>
<reference evidence="10 11" key="1">
    <citation type="submission" date="2018-06" db="EMBL/GenBank/DDBJ databases">
        <title>Extensive metabolic versatility and redundancy in microbially diverse, dynamic hydrothermal sediments.</title>
        <authorList>
            <person name="Dombrowski N."/>
            <person name="Teske A."/>
            <person name="Baker B.J."/>
        </authorList>
    </citation>
    <scope>NUCLEOTIDE SEQUENCE [LARGE SCALE GENOMIC DNA]</scope>
    <source>
        <strain evidence="10">B66_G16</strain>
    </source>
</reference>
<comment type="cofactor">
    <cofactor evidence="1">
        <name>[4Fe-4S] cluster</name>
        <dbReference type="ChEBI" id="CHEBI:49883"/>
    </cofactor>
</comment>
<evidence type="ECO:0000256" key="8">
    <source>
        <dbReference type="ARBA" id="ARBA00049934"/>
    </source>
</evidence>
<dbReference type="EMBL" id="QMQV01000061">
    <property type="protein sequence ID" value="RLE48728.1"/>
    <property type="molecule type" value="Genomic_DNA"/>
</dbReference>
<evidence type="ECO:0000256" key="3">
    <source>
        <dbReference type="ARBA" id="ARBA00022485"/>
    </source>
</evidence>
<dbReference type="GO" id="GO:0016625">
    <property type="term" value="F:oxidoreductase activity, acting on the aldehyde or oxo group of donors, iron-sulfur protein as acceptor"/>
    <property type="evidence" value="ECO:0007669"/>
    <property type="project" value="InterPro"/>
</dbReference>
<dbReference type="GO" id="GO:0051539">
    <property type="term" value="F:4 iron, 4 sulfur cluster binding"/>
    <property type="evidence" value="ECO:0007669"/>
    <property type="project" value="UniProtKB-KW"/>
</dbReference>
<protein>
    <submittedName>
        <fullName evidence="10">Aldehyde ferredoxin oxidoreductase</fullName>
    </submittedName>
</protein>
<dbReference type="InterPro" id="IPR036503">
    <property type="entry name" value="Ald_Fedxn_OxRdtase_N_sf"/>
</dbReference>
<keyword evidence="6" id="KW-0408">Iron</keyword>
<keyword evidence="5" id="KW-0560">Oxidoreductase</keyword>
<evidence type="ECO:0000256" key="1">
    <source>
        <dbReference type="ARBA" id="ARBA00001966"/>
    </source>
</evidence>
<keyword evidence="7" id="KW-0411">Iron-sulfur</keyword>
<dbReference type="PANTHER" id="PTHR30038">
    <property type="entry name" value="ALDEHYDE FERREDOXIN OXIDOREDUCTASE"/>
    <property type="match status" value="1"/>
</dbReference>
<dbReference type="PANTHER" id="PTHR30038:SF5">
    <property type="entry name" value="ALDEHYDE FERREDOXIN OXIDOREDUCTASE"/>
    <property type="match status" value="1"/>
</dbReference>
<dbReference type="GO" id="GO:0009055">
    <property type="term" value="F:electron transfer activity"/>
    <property type="evidence" value="ECO:0007669"/>
    <property type="project" value="InterPro"/>
</dbReference>
<dbReference type="InterPro" id="IPR001203">
    <property type="entry name" value="OxRdtase_Ald_Fedxn_C"/>
</dbReference>
<dbReference type="Proteomes" id="UP000278475">
    <property type="component" value="Unassembled WGS sequence"/>
</dbReference>
<dbReference type="SUPFAM" id="SSF48310">
    <property type="entry name" value="Aldehyde ferredoxin oxidoreductase, C-terminal domains"/>
    <property type="match status" value="1"/>
</dbReference>
<dbReference type="Gene3D" id="3.60.9.10">
    <property type="entry name" value="Aldehyde ferredoxin oxidoreductase, N-terminal domain"/>
    <property type="match status" value="1"/>
</dbReference>